<protein>
    <submittedName>
        <fullName evidence="2">Uncharacterized protein</fullName>
    </submittedName>
</protein>
<evidence type="ECO:0000313" key="2">
    <source>
        <dbReference type="EMBL" id="CAA6808273.1"/>
    </source>
</evidence>
<dbReference type="EMBL" id="CACVAU010000028">
    <property type="protein sequence ID" value="CAA6808273.1"/>
    <property type="molecule type" value="Genomic_DNA"/>
</dbReference>
<feature type="transmembrane region" description="Helical" evidence="1">
    <location>
        <begin position="109"/>
        <end position="134"/>
    </location>
</feature>
<feature type="transmembrane region" description="Helical" evidence="1">
    <location>
        <begin position="7"/>
        <end position="28"/>
    </location>
</feature>
<keyword evidence="1" id="KW-0472">Membrane</keyword>
<accession>A0A6S6SU02</accession>
<feature type="transmembrane region" description="Helical" evidence="1">
    <location>
        <begin position="85"/>
        <end position="103"/>
    </location>
</feature>
<keyword evidence="1" id="KW-1133">Transmembrane helix</keyword>
<name>A0A6S6SU02_9BACT</name>
<keyword evidence="1" id="KW-0812">Transmembrane</keyword>
<dbReference type="AlphaFoldDB" id="A0A6S6SU02"/>
<reference evidence="2" key="1">
    <citation type="submission" date="2020-01" db="EMBL/GenBank/DDBJ databases">
        <authorList>
            <person name="Meier V. D."/>
            <person name="Meier V D."/>
        </authorList>
    </citation>
    <scope>NUCLEOTIDE SEQUENCE</scope>
    <source>
        <strain evidence="2">HLG_WM_MAG_05</strain>
    </source>
</reference>
<feature type="transmembrane region" description="Helical" evidence="1">
    <location>
        <begin position="48"/>
        <end position="73"/>
    </location>
</feature>
<sequence>MIPIYTAVIRYFLLMFLMLLITGIWLLLSHTSLSVESFTNYYVEKSFFGLLEIITPHLFAMGTTVFILTHLLSLNKKNTPYENKLSLVLFTLMLLSNFSLFFITEESTWMVWIKLISTILFFIFSLLSIYQVLLRTHKPKLNNRKTTS</sequence>
<organism evidence="2">
    <name type="scientific">uncultured Sulfurovum sp</name>
    <dbReference type="NCBI Taxonomy" id="269237"/>
    <lineage>
        <taxon>Bacteria</taxon>
        <taxon>Pseudomonadati</taxon>
        <taxon>Campylobacterota</taxon>
        <taxon>Epsilonproteobacteria</taxon>
        <taxon>Campylobacterales</taxon>
        <taxon>Sulfurovaceae</taxon>
        <taxon>Sulfurovum</taxon>
        <taxon>environmental samples</taxon>
    </lineage>
</organism>
<gene>
    <name evidence="2" type="ORF">HELGO_WM13413</name>
</gene>
<evidence type="ECO:0000256" key="1">
    <source>
        <dbReference type="SAM" id="Phobius"/>
    </source>
</evidence>
<proteinExistence type="predicted"/>